<organism evidence="2 3">
    <name type="scientific">Melipona bicolor</name>
    <dbReference type="NCBI Taxonomy" id="60889"/>
    <lineage>
        <taxon>Eukaryota</taxon>
        <taxon>Metazoa</taxon>
        <taxon>Ecdysozoa</taxon>
        <taxon>Arthropoda</taxon>
        <taxon>Hexapoda</taxon>
        <taxon>Insecta</taxon>
        <taxon>Pterygota</taxon>
        <taxon>Neoptera</taxon>
        <taxon>Endopterygota</taxon>
        <taxon>Hymenoptera</taxon>
        <taxon>Apocrita</taxon>
        <taxon>Aculeata</taxon>
        <taxon>Apoidea</taxon>
        <taxon>Anthophila</taxon>
        <taxon>Apidae</taxon>
        <taxon>Melipona</taxon>
    </lineage>
</organism>
<dbReference type="InterPro" id="IPR052634">
    <property type="entry name" value="Sperm_flagellar-bone_growth"/>
</dbReference>
<name>A0AA40KUN5_9HYME</name>
<comment type="caution">
    <text evidence="2">The sequence shown here is derived from an EMBL/GenBank/DDBJ whole genome shotgun (WGS) entry which is preliminary data.</text>
</comment>
<evidence type="ECO:0000259" key="1">
    <source>
        <dbReference type="Pfam" id="PF24082"/>
    </source>
</evidence>
<dbReference type="Pfam" id="PF24082">
    <property type="entry name" value="SPEF2_C"/>
    <property type="match status" value="2"/>
</dbReference>
<sequence length="317" mass="36638">MKSVNEMANVFCYAIEEGRMLEKELLLDGDRFVVRSDVYVTKIEAEERKLPKEITSSLRFQIASLARLMEIFKRAAPCGTMCERSLVYVLQDLASHGQEEGEPMLLPCRWYQLRPSDVSRVIDRLFVSVDYVDWREFLVHAMDLPAPTLREILVARDRFRAQDPDLREVVSLAQYHRTSLWFLEQYFDELGRDSSFEDSHDEKLCQLLNGDATVSLQLLESCSSPEETLRRMLAKELLCRMYMTDRRSVNYTALLLAFCKDENPRDGFAKALALALGSRVCADTEEGEKYAKELLERKRLAREAPPPSREALEVLDF</sequence>
<protein>
    <recommendedName>
        <fullName evidence="1">SPEF2 C-terminal domain-containing protein</fullName>
    </recommendedName>
</protein>
<proteinExistence type="predicted"/>
<feature type="domain" description="SPEF2 C-terminal" evidence="1">
    <location>
        <begin position="60"/>
        <end position="195"/>
    </location>
</feature>
<dbReference type="EMBL" id="JAHYIQ010000003">
    <property type="protein sequence ID" value="KAK1133508.1"/>
    <property type="molecule type" value="Genomic_DNA"/>
</dbReference>
<reference evidence="2" key="1">
    <citation type="submission" date="2021-10" db="EMBL/GenBank/DDBJ databases">
        <title>Melipona bicolor Genome sequencing and assembly.</title>
        <authorList>
            <person name="Araujo N.S."/>
            <person name="Arias M.C."/>
        </authorList>
    </citation>
    <scope>NUCLEOTIDE SEQUENCE</scope>
    <source>
        <strain evidence="2">USP_2M_L1-L4_2017</strain>
        <tissue evidence="2">Whole body</tissue>
    </source>
</reference>
<dbReference type="InterPro" id="IPR056199">
    <property type="entry name" value="SPEF2_C"/>
</dbReference>
<accession>A0AA40KUN5</accession>
<gene>
    <name evidence="2" type="ORF">K0M31_011312</name>
</gene>
<feature type="domain" description="SPEF2 C-terminal" evidence="1">
    <location>
        <begin position="219"/>
        <end position="281"/>
    </location>
</feature>
<dbReference type="Proteomes" id="UP001177670">
    <property type="component" value="Unassembled WGS sequence"/>
</dbReference>
<keyword evidence="3" id="KW-1185">Reference proteome</keyword>
<dbReference type="PANTHER" id="PTHR14919:SF0">
    <property type="entry name" value="SPERM FLAGELLAR PROTEIN 2"/>
    <property type="match status" value="1"/>
</dbReference>
<evidence type="ECO:0000313" key="2">
    <source>
        <dbReference type="EMBL" id="KAK1133508.1"/>
    </source>
</evidence>
<evidence type="ECO:0000313" key="3">
    <source>
        <dbReference type="Proteomes" id="UP001177670"/>
    </source>
</evidence>
<dbReference type="PANTHER" id="PTHR14919">
    <property type="entry name" value="KPL2-RELATED"/>
    <property type="match status" value="1"/>
</dbReference>
<dbReference type="AlphaFoldDB" id="A0AA40KUN5"/>